<comment type="caution">
    <text evidence="4">The sequence shown here is derived from an EMBL/GenBank/DDBJ whole genome shotgun (WGS) entry which is preliminary data.</text>
</comment>
<evidence type="ECO:0000313" key="5">
    <source>
        <dbReference type="Proteomes" id="UP000603352"/>
    </source>
</evidence>
<accession>A0ABQ1IRZ8</accession>
<keyword evidence="5" id="KW-1185">Reference proteome</keyword>
<dbReference type="PANTHER" id="PTHR47235">
    <property type="entry name" value="BLR6548 PROTEIN"/>
    <property type="match status" value="1"/>
</dbReference>
<comment type="similarity">
    <text evidence="1">Belongs to the leucine-binding protein family.</text>
</comment>
<dbReference type="CDD" id="cd06334">
    <property type="entry name" value="PBP1_ABC_ligand_binding-like"/>
    <property type="match status" value="1"/>
</dbReference>
<gene>
    <name evidence="4" type="primary">livK</name>
    <name evidence="4" type="ORF">GCM10011505_33610</name>
</gene>
<proteinExistence type="inferred from homology"/>
<dbReference type="InterPro" id="IPR028081">
    <property type="entry name" value="Leu-bd"/>
</dbReference>
<keyword evidence="2" id="KW-0732">Signal</keyword>
<name>A0ABQ1IRZ8_9PROT</name>
<sequence length="412" mass="44572">MSRIMSTVQGAASRRDVLKYGGAAAALGLALKTGFGPRIALAADEIVIGGSLPMTGVFAFAGIAGHQGLNDYVEWLNENGGIDGRKVRYVMEDTGYKVDVSVAAFKKITAAHKPQFYFGDSTGFEKAIASELNQLGSTVMSGASFASELADPQRYPYHFIAGPSYAEQVGILLEYIKAEASGGAAPKVALVYSDTEFGRDPIASAKARIKTLGLELVDEIVTKPGSVDVSAEVLKLRRSRPDYVIFHGYVLSPINEFIVQMKQMGLKTKFMGTYYTMDKLLIDQVGEPSDGFMGVMPYNYYDSDANGPNLDAMRAYTRKVAPDVTYRPVPYVASWFTGMLFTEIARRTLAAGGDMSAKAMKAALESIEGWDTGGIMGLPVSLKGHSVPVGRIYQVKFSEKRYVPASDWIALT</sequence>
<dbReference type="EMBL" id="BMDZ01000043">
    <property type="protein sequence ID" value="GGB49797.1"/>
    <property type="molecule type" value="Genomic_DNA"/>
</dbReference>
<evidence type="ECO:0000256" key="2">
    <source>
        <dbReference type="ARBA" id="ARBA00022729"/>
    </source>
</evidence>
<protein>
    <submittedName>
        <fullName evidence="4">Amino acid ABC transporter substrate-binding protein</fullName>
    </submittedName>
</protein>
<evidence type="ECO:0000313" key="4">
    <source>
        <dbReference type="EMBL" id="GGB49797.1"/>
    </source>
</evidence>
<reference evidence="5" key="1">
    <citation type="journal article" date="2019" name="Int. J. Syst. Evol. Microbiol.">
        <title>The Global Catalogue of Microorganisms (GCM) 10K type strain sequencing project: providing services to taxonomists for standard genome sequencing and annotation.</title>
        <authorList>
            <consortium name="The Broad Institute Genomics Platform"/>
            <consortium name="The Broad Institute Genome Sequencing Center for Infectious Disease"/>
            <person name="Wu L."/>
            <person name="Ma J."/>
        </authorList>
    </citation>
    <scope>NUCLEOTIDE SEQUENCE [LARGE SCALE GENOMIC DNA]</scope>
    <source>
        <strain evidence="5">CGMCC 1.10188</strain>
    </source>
</reference>
<dbReference type="InterPro" id="IPR006311">
    <property type="entry name" value="TAT_signal"/>
</dbReference>
<evidence type="ECO:0000259" key="3">
    <source>
        <dbReference type="Pfam" id="PF13458"/>
    </source>
</evidence>
<dbReference type="PROSITE" id="PS51318">
    <property type="entry name" value="TAT"/>
    <property type="match status" value="1"/>
</dbReference>
<feature type="domain" description="Leucine-binding protein" evidence="3">
    <location>
        <begin position="45"/>
        <end position="382"/>
    </location>
</feature>
<dbReference type="Proteomes" id="UP000603352">
    <property type="component" value="Unassembled WGS sequence"/>
</dbReference>
<dbReference type="Gene3D" id="3.40.50.2300">
    <property type="match status" value="2"/>
</dbReference>
<dbReference type="InterPro" id="IPR028082">
    <property type="entry name" value="Peripla_BP_I"/>
</dbReference>
<dbReference type="Pfam" id="PF13458">
    <property type="entry name" value="Peripla_BP_6"/>
    <property type="match status" value="1"/>
</dbReference>
<organism evidence="4 5">
    <name type="scientific">Tistrella bauzanensis</name>
    <dbReference type="NCBI Taxonomy" id="657419"/>
    <lineage>
        <taxon>Bacteria</taxon>
        <taxon>Pseudomonadati</taxon>
        <taxon>Pseudomonadota</taxon>
        <taxon>Alphaproteobacteria</taxon>
        <taxon>Geminicoccales</taxon>
        <taxon>Geminicoccaceae</taxon>
        <taxon>Tistrella</taxon>
    </lineage>
</organism>
<evidence type="ECO:0000256" key="1">
    <source>
        <dbReference type="ARBA" id="ARBA00010062"/>
    </source>
</evidence>
<dbReference type="SUPFAM" id="SSF53822">
    <property type="entry name" value="Periplasmic binding protein-like I"/>
    <property type="match status" value="1"/>
</dbReference>
<dbReference type="PANTHER" id="PTHR47235:SF1">
    <property type="entry name" value="BLR6548 PROTEIN"/>
    <property type="match status" value="1"/>
</dbReference>